<evidence type="ECO:0000256" key="1">
    <source>
        <dbReference type="ARBA" id="ARBA00023015"/>
    </source>
</evidence>
<dbReference type="Pfam" id="PF26553">
    <property type="entry name" value="PDDEXK_19"/>
    <property type="match status" value="1"/>
</dbReference>
<dbReference type="NCBIfam" id="NF003162">
    <property type="entry name" value="PRK04140.1"/>
    <property type="match status" value="1"/>
</dbReference>
<dbReference type="InterPro" id="IPR010982">
    <property type="entry name" value="Lambda_DNA-bd_dom_sf"/>
</dbReference>
<dbReference type="CDD" id="cd00093">
    <property type="entry name" value="HTH_XRE"/>
    <property type="match status" value="1"/>
</dbReference>
<dbReference type="AlphaFoldDB" id="A0A0W8F212"/>
<dbReference type="HAMAP" id="MF_00584">
    <property type="entry name" value="HTH_type_cro_C1"/>
    <property type="match status" value="1"/>
</dbReference>
<dbReference type="PROSITE" id="PS50943">
    <property type="entry name" value="HTH_CROC1"/>
    <property type="match status" value="1"/>
</dbReference>
<keyword evidence="3" id="KW-0804">Transcription</keyword>
<accession>A0A0W8F212</accession>
<evidence type="ECO:0000256" key="2">
    <source>
        <dbReference type="ARBA" id="ARBA00023125"/>
    </source>
</evidence>
<dbReference type="SUPFAM" id="SSF47413">
    <property type="entry name" value="lambda repressor-like DNA-binding domains"/>
    <property type="match status" value="1"/>
</dbReference>
<dbReference type="Pfam" id="PF01381">
    <property type="entry name" value="HTH_3"/>
    <property type="match status" value="1"/>
</dbReference>
<proteinExistence type="inferred from homology"/>
<evidence type="ECO:0000313" key="5">
    <source>
        <dbReference type="EMBL" id="KUG14403.1"/>
    </source>
</evidence>
<feature type="domain" description="HTH cro/C1-type" evidence="4">
    <location>
        <begin position="132"/>
        <end position="189"/>
    </location>
</feature>
<dbReference type="SMART" id="SM00530">
    <property type="entry name" value="HTH_XRE"/>
    <property type="match status" value="1"/>
</dbReference>
<dbReference type="GO" id="GO:0003700">
    <property type="term" value="F:DNA-binding transcription factor activity"/>
    <property type="evidence" value="ECO:0007669"/>
    <property type="project" value="InterPro"/>
</dbReference>
<sequence length="305" mass="33710">MSQDRLLQMVVSVLLMAGFRVTERFSLRPRSFDLIAGKKEILLVIKVVSHIDSVSEEAARDLDHIALSLRGSPLIIGERARDAELERSAVYVRYGIYAISVATLYDAFVEDNPPLVYASPGGLYVNINGEVLREQREKRNLSLGDLGNLLGVSRRTISKYESGMGTTLDIALRIEEIFDAALVQSIELLRHESHFAYPPGEEGGGGPMGFLERIGMKLHTMRRAPFQALIEFSDHTIITGYGTTHKVARRAALIGNISQVTGTHAMCVLTDYTKQKKIGSTLVIGEERLHGLADGEELIEMIDKS</sequence>
<evidence type="ECO:0000259" key="4">
    <source>
        <dbReference type="PROSITE" id="PS50943"/>
    </source>
</evidence>
<gene>
    <name evidence="5" type="ORF">ASZ90_015964</name>
</gene>
<dbReference type="EMBL" id="LNQE01001664">
    <property type="protein sequence ID" value="KUG14403.1"/>
    <property type="molecule type" value="Genomic_DNA"/>
</dbReference>
<dbReference type="Gene3D" id="1.10.260.40">
    <property type="entry name" value="lambda repressor-like DNA-binding domains"/>
    <property type="match status" value="1"/>
</dbReference>
<dbReference type="InterPro" id="IPR020886">
    <property type="entry name" value="MTH_967-like"/>
</dbReference>
<evidence type="ECO:0000256" key="3">
    <source>
        <dbReference type="ARBA" id="ARBA00023163"/>
    </source>
</evidence>
<organism evidence="5">
    <name type="scientific">hydrocarbon metagenome</name>
    <dbReference type="NCBI Taxonomy" id="938273"/>
    <lineage>
        <taxon>unclassified sequences</taxon>
        <taxon>metagenomes</taxon>
        <taxon>ecological metagenomes</taxon>
    </lineage>
</organism>
<dbReference type="InterPro" id="IPR059051">
    <property type="entry name" value="MTH_967_PDDEXK"/>
</dbReference>
<keyword evidence="1" id="KW-0805">Transcription regulation</keyword>
<dbReference type="InterPro" id="IPR001387">
    <property type="entry name" value="Cro/C1-type_HTH"/>
</dbReference>
<name>A0A0W8F212_9ZZZZ</name>
<protein>
    <recommendedName>
        <fullName evidence="4">HTH cro/C1-type domain-containing protein</fullName>
    </recommendedName>
</protein>
<comment type="caution">
    <text evidence="5">The sequence shown here is derived from an EMBL/GenBank/DDBJ whole genome shotgun (WGS) entry which is preliminary data.</text>
</comment>
<dbReference type="GO" id="GO:0003677">
    <property type="term" value="F:DNA binding"/>
    <property type="evidence" value="ECO:0007669"/>
    <property type="project" value="UniProtKB-KW"/>
</dbReference>
<reference evidence="5" key="1">
    <citation type="journal article" date="2015" name="Proc. Natl. Acad. Sci. U.S.A.">
        <title>Networks of energetic and metabolic interactions define dynamics in microbial communities.</title>
        <authorList>
            <person name="Embree M."/>
            <person name="Liu J.K."/>
            <person name="Al-Bassam M.M."/>
            <person name="Zengler K."/>
        </authorList>
    </citation>
    <scope>NUCLEOTIDE SEQUENCE</scope>
</reference>
<keyword evidence="2" id="KW-0238">DNA-binding</keyword>